<dbReference type="EMBL" id="BAABJI010000001">
    <property type="protein sequence ID" value="GAA4907616.1"/>
    <property type="molecule type" value="Genomic_DNA"/>
</dbReference>
<evidence type="ECO:0000313" key="2">
    <source>
        <dbReference type="Proteomes" id="UP001501436"/>
    </source>
</evidence>
<evidence type="ECO:0000313" key="1">
    <source>
        <dbReference type="EMBL" id="GAA4907616.1"/>
    </source>
</evidence>
<dbReference type="Pfam" id="PF14022">
    <property type="entry name" value="DUF4238"/>
    <property type="match status" value="1"/>
</dbReference>
<name>A0ABP9FPJ4_9SPHI</name>
<proteinExistence type="predicted"/>
<dbReference type="Proteomes" id="UP001501436">
    <property type="component" value="Unassembled WGS sequence"/>
</dbReference>
<dbReference type="InterPro" id="IPR025332">
    <property type="entry name" value="DUF4238"/>
</dbReference>
<evidence type="ECO:0008006" key="3">
    <source>
        <dbReference type="Google" id="ProtNLM"/>
    </source>
</evidence>
<dbReference type="RefSeq" id="WP_345329634.1">
    <property type="nucleotide sequence ID" value="NZ_BAABJI010000001.1"/>
</dbReference>
<accession>A0ABP9FPJ4</accession>
<sequence length="289" mass="33971">MANHHYLPQFYLRGFTNKEGKFLIYSVAKDRFKGGNKWFSPASHFFLPDDNIAPAEGWPDDYLETIYSANESRYARILDKIKAVDQGFGLINEDVVWLNFFAGELFWRVPSQRELIGSATSLDQLNQLGVAVIDRITMQQIDPKQHAEWVKDDPFYFKRLRNVLPATNYWNMLDCKWPCSVKTFTRPFPAICSDNPVMLRHPEKADAFLDDLIFPLAPNKVFFRIRNMREVFNPNLKFYIDMLMLLQAKEYVCCVDPHYLERLYTVYKQNFDTVDELRQMVFGHFTGSQ</sequence>
<reference evidence="2" key="1">
    <citation type="journal article" date="2019" name="Int. J. Syst. Evol. Microbiol.">
        <title>The Global Catalogue of Microorganisms (GCM) 10K type strain sequencing project: providing services to taxonomists for standard genome sequencing and annotation.</title>
        <authorList>
            <consortium name="The Broad Institute Genomics Platform"/>
            <consortium name="The Broad Institute Genome Sequencing Center for Infectious Disease"/>
            <person name="Wu L."/>
            <person name="Ma J."/>
        </authorList>
    </citation>
    <scope>NUCLEOTIDE SEQUENCE [LARGE SCALE GENOMIC DNA]</scope>
    <source>
        <strain evidence="2">JCM 18283</strain>
    </source>
</reference>
<organism evidence="1 2">
    <name type="scientific">Mucilaginibacter defluvii</name>
    <dbReference type="NCBI Taxonomy" id="1196019"/>
    <lineage>
        <taxon>Bacteria</taxon>
        <taxon>Pseudomonadati</taxon>
        <taxon>Bacteroidota</taxon>
        <taxon>Sphingobacteriia</taxon>
        <taxon>Sphingobacteriales</taxon>
        <taxon>Sphingobacteriaceae</taxon>
        <taxon>Mucilaginibacter</taxon>
    </lineage>
</organism>
<protein>
    <recommendedName>
        <fullName evidence="3">DUF4238 domain-containing protein</fullName>
    </recommendedName>
</protein>
<comment type="caution">
    <text evidence="1">The sequence shown here is derived from an EMBL/GenBank/DDBJ whole genome shotgun (WGS) entry which is preliminary data.</text>
</comment>
<keyword evidence="2" id="KW-1185">Reference proteome</keyword>
<gene>
    <name evidence="1" type="ORF">GCM10023313_08100</name>
</gene>